<evidence type="ECO:0000259" key="2">
    <source>
        <dbReference type="Pfam" id="PF16213"/>
    </source>
</evidence>
<feature type="compositionally biased region" description="Polar residues" evidence="1">
    <location>
        <begin position="156"/>
        <end position="167"/>
    </location>
</feature>
<dbReference type="PANTHER" id="PTHR46050:SF29">
    <property type="entry name" value="TPR REPEAT-CONTAINING THIOREDOXIN TTL4"/>
    <property type="match status" value="1"/>
</dbReference>
<gene>
    <name evidence="3" type="ORF">RFI_26054</name>
</gene>
<name>X6ME54_RETFI</name>
<organism evidence="3 4">
    <name type="scientific">Reticulomyxa filosa</name>
    <dbReference type="NCBI Taxonomy" id="46433"/>
    <lineage>
        <taxon>Eukaryota</taxon>
        <taxon>Sar</taxon>
        <taxon>Rhizaria</taxon>
        <taxon>Retaria</taxon>
        <taxon>Foraminifera</taxon>
        <taxon>Monothalamids</taxon>
        <taxon>Reticulomyxidae</taxon>
        <taxon>Reticulomyxa</taxon>
    </lineage>
</organism>
<dbReference type="SMART" id="SM00028">
    <property type="entry name" value="TPR"/>
    <property type="match status" value="3"/>
</dbReference>
<dbReference type="InterPro" id="IPR032629">
    <property type="entry name" value="DCB_dom"/>
</dbReference>
<feature type="domain" description="Mon2/Sec7/BIG1-like dimerisation and cyclophilin-binding" evidence="2">
    <location>
        <begin position="3"/>
        <end position="117"/>
    </location>
</feature>
<accession>X6ME54</accession>
<dbReference type="InterPro" id="IPR044534">
    <property type="entry name" value="TTL1-4"/>
</dbReference>
<dbReference type="EMBL" id="ASPP01022572">
    <property type="protein sequence ID" value="ETO11320.1"/>
    <property type="molecule type" value="Genomic_DNA"/>
</dbReference>
<protein>
    <recommendedName>
        <fullName evidence="2">Mon2/Sec7/BIG1-like dimerisation and cyclophilin-binding domain-containing protein</fullName>
    </recommendedName>
</protein>
<dbReference type="Proteomes" id="UP000023152">
    <property type="component" value="Unassembled WGS sequence"/>
</dbReference>
<dbReference type="OrthoDB" id="18431at2759"/>
<feature type="compositionally biased region" description="Basic and acidic residues" evidence="1">
    <location>
        <begin position="264"/>
        <end position="274"/>
    </location>
</feature>
<evidence type="ECO:0000256" key="1">
    <source>
        <dbReference type="SAM" id="MobiDB-lite"/>
    </source>
</evidence>
<dbReference type="InterPro" id="IPR019734">
    <property type="entry name" value="TPR_rpt"/>
</dbReference>
<evidence type="ECO:0000313" key="3">
    <source>
        <dbReference type="EMBL" id="ETO11320.1"/>
    </source>
</evidence>
<keyword evidence="4" id="KW-1185">Reference proteome</keyword>
<sequence length="487" mass="55295">MQKTILPLCLACETAHSAVVEISLDGIQKLVAGEYLFGNIVLSTMNGKAKRLIDSIVETVCECCHINTPSTQLALIKTLLIIGTSAHCEVHNETLKLLIVTCYMLYLNTKNFDVQTSGMLFFFLIAMTQFISMDTHMFVYLYVYIIETTSNHLKTLESTTNEQSRNQAETKDGQNESKETEEKHNNDLTEKGEGKTESEAEAGVKAKIKDEEEEEEEEEELESSDGFEKIQMSQEDETVKTGSVEIVSGNGSDHTYELESNGNENEHEHEHENVNRGNGNGNANGKDESVALINIVKGILNEIIETVAEKGLNESKMEVDEVVVDEIGKEDNIDTKETSKQEIVFGKKRGNQCYSKGHHREALVHYKKAQELNPRHPAYLVNQAVTHYVLDELREAKYLCVKAIEIGRLNNAHPQWNAKSFSTLAHVAYKENNIANCIRFYRLSLSEYQDHKIEKKLHEVFLLIQLTYTYIYSFFKNTLHILKKKKE</sequence>
<feature type="compositionally biased region" description="Basic and acidic residues" evidence="1">
    <location>
        <begin position="168"/>
        <end position="210"/>
    </location>
</feature>
<feature type="region of interest" description="Disordered" evidence="1">
    <location>
        <begin position="156"/>
        <end position="285"/>
    </location>
</feature>
<dbReference type="PANTHER" id="PTHR46050">
    <property type="entry name" value="TPR REPEAT-CONTAINING THIOREDOXIN"/>
    <property type="match status" value="1"/>
</dbReference>
<comment type="caution">
    <text evidence="3">The sequence shown here is derived from an EMBL/GenBank/DDBJ whole genome shotgun (WGS) entry which is preliminary data.</text>
</comment>
<dbReference type="SUPFAM" id="SSF48452">
    <property type="entry name" value="TPR-like"/>
    <property type="match status" value="1"/>
</dbReference>
<dbReference type="Gene3D" id="1.25.40.10">
    <property type="entry name" value="Tetratricopeptide repeat domain"/>
    <property type="match status" value="1"/>
</dbReference>
<reference evidence="3 4" key="1">
    <citation type="journal article" date="2013" name="Curr. Biol.">
        <title>The Genome of the Foraminiferan Reticulomyxa filosa.</title>
        <authorList>
            <person name="Glockner G."/>
            <person name="Hulsmann N."/>
            <person name="Schleicher M."/>
            <person name="Noegel A.A."/>
            <person name="Eichinger L."/>
            <person name="Gallinger C."/>
            <person name="Pawlowski J."/>
            <person name="Sierra R."/>
            <person name="Euteneuer U."/>
            <person name="Pillet L."/>
            <person name="Moustafa A."/>
            <person name="Platzer M."/>
            <person name="Groth M."/>
            <person name="Szafranski K."/>
            <person name="Schliwa M."/>
        </authorList>
    </citation>
    <scope>NUCLEOTIDE SEQUENCE [LARGE SCALE GENOMIC DNA]</scope>
</reference>
<feature type="compositionally biased region" description="Low complexity" evidence="1">
    <location>
        <begin position="275"/>
        <end position="284"/>
    </location>
</feature>
<dbReference type="Pfam" id="PF16213">
    <property type="entry name" value="DCB"/>
    <property type="match status" value="1"/>
</dbReference>
<proteinExistence type="predicted"/>
<dbReference type="AlphaFoldDB" id="X6ME54"/>
<evidence type="ECO:0000313" key="4">
    <source>
        <dbReference type="Proteomes" id="UP000023152"/>
    </source>
</evidence>
<feature type="compositionally biased region" description="Acidic residues" evidence="1">
    <location>
        <begin position="211"/>
        <end position="225"/>
    </location>
</feature>
<dbReference type="InterPro" id="IPR011990">
    <property type="entry name" value="TPR-like_helical_dom_sf"/>
</dbReference>